<keyword evidence="1" id="KW-0732">Signal</keyword>
<dbReference type="AlphaFoldDB" id="A0AAD3HTI3"/>
<dbReference type="Proteomes" id="UP001054857">
    <property type="component" value="Unassembled WGS sequence"/>
</dbReference>
<feature type="signal peptide" evidence="1">
    <location>
        <begin position="1"/>
        <end position="22"/>
    </location>
</feature>
<feature type="domain" description="Pherophorin" evidence="2">
    <location>
        <begin position="35"/>
        <end position="184"/>
    </location>
</feature>
<evidence type="ECO:0000313" key="3">
    <source>
        <dbReference type="EMBL" id="GFR53254.1"/>
    </source>
</evidence>
<dbReference type="EMBL" id="BMAR01000117">
    <property type="protein sequence ID" value="GFR53254.1"/>
    <property type="molecule type" value="Genomic_DNA"/>
</dbReference>
<accession>A0AAD3HTI3</accession>
<evidence type="ECO:0000259" key="2">
    <source>
        <dbReference type="Pfam" id="PF12499"/>
    </source>
</evidence>
<dbReference type="Pfam" id="PF12499">
    <property type="entry name" value="DUF3707"/>
    <property type="match status" value="2"/>
</dbReference>
<feature type="domain" description="Pherophorin" evidence="2">
    <location>
        <begin position="234"/>
        <end position="375"/>
    </location>
</feature>
<evidence type="ECO:0000256" key="1">
    <source>
        <dbReference type="SAM" id="SignalP"/>
    </source>
</evidence>
<name>A0AAD3HTI3_9CHLO</name>
<reference evidence="3 4" key="1">
    <citation type="journal article" date="2021" name="Sci. Rep.">
        <title>Genome sequencing of the multicellular alga Astrephomene provides insights into convergent evolution of germ-soma differentiation.</title>
        <authorList>
            <person name="Yamashita S."/>
            <person name="Yamamoto K."/>
            <person name="Matsuzaki R."/>
            <person name="Suzuki S."/>
            <person name="Yamaguchi H."/>
            <person name="Hirooka S."/>
            <person name="Minakuchi Y."/>
            <person name="Miyagishima S."/>
            <person name="Kawachi M."/>
            <person name="Toyoda A."/>
            <person name="Nozaki H."/>
        </authorList>
    </citation>
    <scope>NUCLEOTIDE SEQUENCE [LARGE SCALE GENOMIC DNA]</scope>
    <source>
        <strain evidence="3 4">NIES-4017</strain>
    </source>
</reference>
<keyword evidence="4" id="KW-1185">Reference proteome</keyword>
<dbReference type="InterPro" id="IPR024616">
    <property type="entry name" value="Pherophorin"/>
</dbReference>
<sequence length="383" mass="40871">MQKLAIVALLCAIALFTQGAHARRALLQTSTGNTFPDYECQANPGLSPYKLEGAYTTSPSANGVRVCFTGAPVQPCPPSNPCCSQADFYKLELRVRPTCRRAIRSVTVNGLPAPVPTFTLYGPSRDKALFKLPRLNLTTANVTGAKICITLRDPCPNLAALCPEGDGSCTYSIGQSTGRHRCCPVNTLGVVPPPPSQPSASVATPATHRLLSSAAHVVSAQSEHHRLPGNTGVFPSNGCDRTPGSMPFTLTGAPTLSRSPSGQNLYCFTLASSACADPSSMCCASNLLKVEWSSYDTCRGSVRAYIDKIQYPVTWDQGGTFRLTKLNYSPLDIASKPKQLCIELRRDGPCDTIDKFCRGGSCTYSLFNTGKECCPTATTPTAR</sequence>
<comment type="caution">
    <text evidence="3">The sequence shown here is derived from an EMBL/GenBank/DDBJ whole genome shotgun (WGS) entry which is preliminary data.</text>
</comment>
<gene>
    <name evidence="3" type="ORF">Agub_g16031</name>
</gene>
<evidence type="ECO:0000313" key="4">
    <source>
        <dbReference type="Proteomes" id="UP001054857"/>
    </source>
</evidence>
<protein>
    <recommendedName>
        <fullName evidence="2">Pherophorin domain-containing protein</fullName>
    </recommendedName>
</protein>
<proteinExistence type="predicted"/>
<feature type="chain" id="PRO_5042076971" description="Pherophorin domain-containing protein" evidence="1">
    <location>
        <begin position="23"/>
        <end position="383"/>
    </location>
</feature>
<organism evidence="3 4">
    <name type="scientific">Astrephomene gubernaculifera</name>
    <dbReference type="NCBI Taxonomy" id="47775"/>
    <lineage>
        <taxon>Eukaryota</taxon>
        <taxon>Viridiplantae</taxon>
        <taxon>Chlorophyta</taxon>
        <taxon>core chlorophytes</taxon>
        <taxon>Chlorophyceae</taxon>
        <taxon>CS clade</taxon>
        <taxon>Chlamydomonadales</taxon>
        <taxon>Astrephomenaceae</taxon>
        <taxon>Astrephomene</taxon>
    </lineage>
</organism>